<protein>
    <submittedName>
        <fullName evidence="2">Uncharacterized protein</fullName>
    </submittedName>
</protein>
<dbReference type="eggNOG" id="ENOG502SBYE">
    <property type="taxonomic scope" value="Eukaryota"/>
</dbReference>
<dbReference type="STRING" id="764103.G7E014"/>
<dbReference type="HOGENOM" id="CLU_539767_0_0_1"/>
<dbReference type="AlphaFoldDB" id="G7E014"/>
<feature type="compositionally biased region" description="Low complexity" evidence="1">
    <location>
        <begin position="53"/>
        <end position="62"/>
    </location>
</feature>
<evidence type="ECO:0000256" key="1">
    <source>
        <dbReference type="SAM" id="MobiDB-lite"/>
    </source>
</evidence>
<evidence type="ECO:0000313" key="2">
    <source>
        <dbReference type="EMBL" id="GAA96174.1"/>
    </source>
</evidence>
<accession>G7E014</accession>
<feature type="region of interest" description="Disordered" evidence="1">
    <location>
        <begin position="23"/>
        <end position="74"/>
    </location>
</feature>
<evidence type="ECO:0000313" key="3">
    <source>
        <dbReference type="Proteomes" id="UP000009131"/>
    </source>
</evidence>
<dbReference type="OrthoDB" id="3205748at2759"/>
<organism evidence="2 3">
    <name type="scientific">Mixia osmundae (strain CBS 9802 / IAM 14324 / JCM 22182 / KY 12970)</name>
    <dbReference type="NCBI Taxonomy" id="764103"/>
    <lineage>
        <taxon>Eukaryota</taxon>
        <taxon>Fungi</taxon>
        <taxon>Dikarya</taxon>
        <taxon>Basidiomycota</taxon>
        <taxon>Pucciniomycotina</taxon>
        <taxon>Mixiomycetes</taxon>
        <taxon>Mixiales</taxon>
        <taxon>Mixiaceae</taxon>
        <taxon>Mixia</taxon>
    </lineage>
</organism>
<name>G7E014_MIXOS</name>
<reference evidence="2 3" key="1">
    <citation type="journal article" date="2011" name="J. Gen. Appl. Microbiol.">
        <title>Draft genome sequencing of the enigmatic basidiomycete Mixia osmundae.</title>
        <authorList>
            <person name="Nishida H."/>
            <person name="Nagatsuka Y."/>
            <person name="Sugiyama J."/>
        </authorList>
    </citation>
    <scope>NUCLEOTIDE SEQUENCE [LARGE SCALE GENOMIC DNA]</scope>
    <source>
        <strain evidence="3">CBS 9802 / IAM 14324 / JCM 22182 / KY 12970</strain>
    </source>
</reference>
<dbReference type="RefSeq" id="XP_014570798.1">
    <property type="nucleotide sequence ID" value="XM_014715312.1"/>
</dbReference>
<feature type="compositionally biased region" description="Low complexity" evidence="1">
    <location>
        <begin position="296"/>
        <end position="305"/>
    </location>
</feature>
<reference evidence="2 3" key="2">
    <citation type="journal article" date="2012" name="Open Biol.">
        <title>Characteristics of nucleosomes and linker DNA regions on the genome of the basidiomycete Mixia osmundae revealed by mono- and dinucleosome mapping.</title>
        <authorList>
            <person name="Nishida H."/>
            <person name="Kondo S."/>
            <person name="Matsumoto T."/>
            <person name="Suzuki Y."/>
            <person name="Yoshikawa H."/>
            <person name="Taylor T.D."/>
            <person name="Sugiyama J."/>
        </authorList>
    </citation>
    <scope>NUCLEOTIDE SEQUENCE [LARGE SCALE GENOMIC DNA]</scope>
    <source>
        <strain evidence="3">CBS 9802 / IAM 14324 / JCM 22182 / KY 12970</strain>
    </source>
</reference>
<comment type="caution">
    <text evidence="2">The sequence shown here is derived from an EMBL/GenBank/DDBJ whole genome shotgun (WGS) entry which is preliminary data.</text>
</comment>
<feature type="region of interest" description="Disordered" evidence="1">
    <location>
        <begin position="277"/>
        <end position="364"/>
    </location>
</feature>
<keyword evidence="3" id="KW-1185">Reference proteome</keyword>
<proteinExistence type="predicted"/>
<gene>
    <name evidence="2" type="primary">Mo02838</name>
    <name evidence="2" type="ORF">E5Q_02838</name>
</gene>
<dbReference type="EMBL" id="BABT02000076">
    <property type="protein sequence ID" value="GAA96174.1"/>
    <property type="molecule type" value="Genomic_DNA"/>
</dbReference>
<sequence length="505" mass="55333">MDTEAMSNTTSLQVQRYMLLKAKQQQQSVESNTHHSQQRLGNLRNAQDDSLDMSRTSSSSHSSKSDHSHGSRTALAARSANIADDTLSARPVNTRALASKENSPTQIVIRHRRVSSHLQQLAELATCESSYVRAGWAEEHVVTMPCILQAPFTASTSETWAPALASRKDSTDSSAFSPSAFTLPPTPVTPAHVSLRDLQAASATYAAVCHDDLPSAARMGRICSTASSFPHKRADQPEAIAPSALIRTRSDPVPVATAIEWHPSYLQVTKQQPDHAMSWPEGQAETPRMITRSHSKSASMSSTCSADRLALALRTPPTHMQKRRSSVRSIASPPPNQRSASISSVTSRLASRRGSTNSAAGSQAPGIAELSDAATCFDALMRMREAQDNFIFHASYPLAGPATPTSQEVPMLHRINKEVRQATGWRFTLICSRIGATRTTSRYYCSQDEDTKKPSKVKNGQDNVRTGMARFPCNGRLTVSYIRDTHTIAIWLKHDCQHERYKSRS</sequence>
<dbReference type="InParanoid" id="G7E014"/>
<feature type="compositionally biased region" description="Polar residues" evidence="1">
    <location>
        <begin position="337"/>
        <end position="361"/>
    </location>
</feature>
<dbReference type="Proteomes" id="UP000009131">
    <property type="component" value="Unassembled WGS sequence"/>
</dbReference>
<feature type="compositionally biased region" description="Polar residues" evidence="1">
    <location>
        <begin position="23"/>
        <end position="40"/>
    </location>
</feature>